<dbReference type="PROSITE" id="PS01095">
    <property type="entry name" value="GH18_1"/>
    <property type="match status" value="1"/>
</dbReference>
<evidence type="ECO:0000259" key="4">
    <source>
        <dbReference type="PROSITE" id="PS51910"/>
    </source>
</evidence>
<dbReference type="PANTHER" id="PTHR46066">
    <property type="entry name" value="CHITINASE DOMAIN-CONTAINING PROTEIN 1 FAMILY MEMBER"/>
    <property type="match status" value="1"/>
</dbReference>
<evidence type="ECO:0000256" key="1">
    <source>
        <dbReference type="ARBA" id="ARBA00022801"/>
    </source>
</evidence>
<keyword evidence="1 3" id="KW-0378">Hydrolase</keyword>
<evidence type="ECO:0000313" key="5">
    <source>
        <dbReference type="EMBL" id="OAZ40956.1"/>
    </source>
</evidence>
<keyword evidence="6" id="KW-1185">Reference proteome</keyword>
<keyword evidence="2 3" id="KW-0326">Glycosidase</keyword>
<comment type="caution">
    <text evidence="5">The sequence shown here is derived from an EMBL/GenBank/DDBJ whole genome shotgun (WGS) entry which is preliminary data.</text>
</comment>
<dbReference type="RefSeq" id="WP_064956062.1">
    <property type="nucleotide sequence ID" value="NZ_LZEM01000018.1"/>
</dbReference>
<proteinExistence type="predicted"/>
<dbReference type="SUPFAM" id="SSF51445">
    <property type="entry name" value="(Trans)glycosidases"/>
    <property type="match status" value="1"/>
</dbReference>
<dbReference type="InterPro" id="IPR001223">
    <property type="entry name" value="Glyco_hydro18_cat"/>
</dbReference>
<feature type="domain" description="GH18" evidence="4">
    <location>
        <begin position="1"/>
        <end position="290"/>
    </location>
</feature>
<accession>A0ABX2WIQ5</accession>
<dbReference type="Gene3D" id="3.20.20.80">
    <property type="entry name" value="Glycosidases"/>
    <property type="match status" value="1"/>
</dbReference>
<gene>
    <name evidence="5" type="ORF">A9Z40_03170</name>
</gene>
<protein>
    <recommendedName>
        <fullName evidence="4">GH18 domain-containing protein</fullName>
    </recommendedName>
</protein>
<dbReference type="SMART" id="SM00636">
    <property type="entry name" value="Glyco_18"/>
    <property type="match status" value="1"/>
</dbReference>
<dbReference type="InterPro" id="IPR011583">
    <property type="entry name" value="Chitinase_II/V-like_cat"/>
</dbReference>
<name>A0ABX2WIQ5_9MICO</name>
<evidence type="ECO:0000313" key="6">
    <source>
        <dbReference type="Proteomes" id="UP000093918"/>
    </source>
</evidence>
<sequence length="699" mass="77638">MRTWVWVGHVWSARARLALEHYGDQITDVSIFGWFVNARGEVSLTFDPELLLPYREKWPHMRFWLAFRNDGNEAIFSALQHNADAQARLLAGLEAALVRYPWLDGIDIDLERGGAASNAVPTERLFRRIADLAHRRGLECAAALPPLTSTGSIGGEDWVRYRQLGEFLDHLAIMSYDFAWSGSAPGPVSPGYWMEDVYDWVTSQVAPHKILMGLPLYSYFWDLHNYPAALGHRYRGESGTYYAAWQKFTGYRAYDGTDGNPGGSGSHHKIGWLAFRDPDSMAAWGFMDVYDWRWSADWDAGSNAGIITDLNAGKPYTARYGRPSGVPMWSVADNSGEQTGATYSLTPRSVVDVEGRSVSPKRGYTCTVELLKRYPVAATIIDDNASTADQLAAFYRQPSGSWGRWADGDRYSQYRGTGQLNFAHDFGGRSIYLQIRAQFASPGWTGVTVRGITAEVHPSGRLRVRRGSTVLQEVGVAARAVGAAAGTNRFYVGLRVREGSARAYFGLTDVNALPLVARVDTTPSGGTVGIVSEGTAWIDHVYAGDGWWYQPREAVRVTVGGQSRVLGRLPRAGVTWDSSNRFRPSADVDEWETRDDGYSLDWAYDHWVDAPFVTDRTAAVRVAAIDHDVWFSRALVVDRDGGGIAYWSDAETVVHWRDRAHFDYGVSGIALWTLGQEDMRTWDRLADGALPPATKVLNA</sequence>
<dbReference type="InterPro" id="IPR001579">
    <property type="entry name" value="Glyco_hydro_18_chit_AS"/>
</dbReference>
<dbReference type="EMBL" id="LZEM01000018">
    <property type="protein sequence ID" value="OAZ40956.1"/>
    <property type="molecule type" value="Genomic_DNA"/>
</dbReference>
<dbReference type="Pfam" id="PF00704">
    <property type="entry name" value="Glyco_hydro_18"/>
    <property type="match status" value="1"/>
</dbReference>
<organism evidence="5 6">
    <name type="scientific">Microbacterium arborescens</name>
    <dbReference type="NCBI Taxonomy" id="33883"/>
    <lineage>
        <taxon>Bacteria</taxon>
        <taxon>Bacillati</taxon>
        <taxon>Actinomycetota</taxon>
        <taxon>Actinomycetes</taxon>
        <taxon>Micrococcales</taxon>
        <taxon>Microbacteriaceae</taxon>
        <taxon>Microbacterium</taxon>
    </lineage>
</organism>
<dbReference type="PROSITE" id="PS51910">
    <property type="entry name" value="GH18_2"/>
    <property type="match status" value="1"/>
</dbReference>
<evidence type="ECO:0000256" key="3">
    <source>
        <dbReference type="RuleBase" id="RU000489"/>
    </source>
</evidence>
<dbReference type="InterPro" id="IPR017853">
    <property type="entry name" value="GH"/>
</dbReference>
<reference evidence="6" key="1">
    <citation type="submission" date="2016-06" db="EMBL/GenBank/DDBJ databases">
        <title>Genome sequencing of cellulolytic organisms.</title>
        <authorList>
            <person name="Bohra V."/>
            <person name="Dafale N.A."/>
            <person name="Purohit H.J."/>
        </authorList>
    </citation>
    <scope>NUCLEOTIDE SEQUENCE [LARGE SCALE GENOMIC DNA]</scope>
    <source>
        <strain evidence="6">ND21</strain>
    </source>
</reference>
<dbReference type="PANTHER" id="PTHR46066:SF2">
    <property type="entry name" value="CHITINASE DOMAIN-CONTAINING PROTEIN 1"/>
    <property type="match status" value="1"/>
</dbReference>
<dbReference type="Proteomes" id="UP000093918">
    <property type="component" value="Unassembled WGS sequence"/>
</dbReference>
<evidence type="ECO:0000256" key="2">
    <source>
        <dbReference type="ARBA" id="ARBA00023295"/>
    </source>
</evidence>